<reference evidence="2 3" key="2">
    <citation type="submission" date="2018-11" db="EMBL/GenBank/DDBJ databases">
        <authorList>
            <consortium name="Pathogen Informatics"/>
        </authorList>
    </citation>
    <scope>NUCLEOTIDE SEQUENCE [LARGE SCALE GENOMIC DNA]</scope>
</reference>
<dbReference type="OrthoDB" id="6276716at2759"/>
<name>A0A0R3SLU6_HYMDI</name>
<dbReference type="STRING" id="6216.A0A0R3SLU6"/>
<evidence type="ECO:0000313" key="2">
    <source>
        <dbReference type="EMBL" id="VDL58227.1"/>
    </source>
</evidence>
<dbReference type="EMBL" id="UYSG01003696">
    <property type="protein sequence ID" value="VDL58227.1"/>
    <property type="molecule type" value="Genomic_DNA"/>
</dbReference>
<evidence type="ECO:0000256" key="1">
    <source>
        <dbReference type="SAM" id="MobiDB-lite"/>
    </source>
</evidence>
<dbReference type="Proteomes" id="UP000274504">
    <property type="component" value="Unassembled WGS sequence"/>
</dbReference>
<reference evidence="4" key="1">
    <citation type="submission" date="2017-02" db="UniProtKB">
        <authorList>
            <consortium name="WormBaseParasite"/>
        </authorList>
    </citation>
    <scope>IDENTIFICATION</scope>
</reference>
<organism evidence="4">
    <name type="scientific">Hymenolepis diminuta</name>
    <name type="common">Rat tapeworm</name>
    <dbReference type="NCBI Taxonomy" id="6216"/>
    <lineage>
        <taxon>Eukaryota</taxon>
        <taxon>Metazoa</taxon>
        <taxon>Spiralia</taxon>
        <taxon>Lophotrochozoa</taxon>
        <taxon>Platyhelminthes</taxon>
        <taxon>Cestoda</taxon>
        <taxon>Eucestoda</taxon>
        <taxon>Cyclophyllidea</taxon>
        <taxon>Hymenolepididae</taxon>
        <taxon>Hymenolepis</taxon>
    </lineage>
</organism>
<sequence>MPFLTSVFAIRRKRKEANHHVIEIKLPPELDSPQLSSTNSKNGTKNASSASLQAAKLLNADVIIDMDELENDPLFSSSGDALLGRDSGSNQKGIFTNHNWERKASPAIARAFGLNSNLKSPATKSSKSRNVLLQHQQIQHQPKQQRNTWQSDVNLIQHSQIHHSRGKLSKSEIYISWLILDWLINGFE</sequence>
<proteinExistence type="predicted"/>
<protein>
    <submittedName>
        <fullName evidence="2 4">Uncharacterized protein</fullName>
    </submittedName>
</protein>
<feature type="region of interest" description="Disordered" evidence="1">
    <location>
        <begin position="29"/>
        <end position="48"/>
    </location>
</feature>
<accession>A0A0R3SLU6</accession>
<evidence type="ECO:0000313" key="3">
    <source>
        <dbReference type="Proteomes" id="UP000274504"/>
    </source>
</evidence>
<dbReference type="AlphaFoldDB" id="A0A0R3SLU6"/>
<gene>
    <name evidence="2" type="ORF">HDID_LOCUS5909</name>
</gene>
<feature type="compositionally biased region" description="Polar residues" evidence="1">
    <location>
        <begin position="33"/>
        <end position="44"/>
    </location>
</feature>
<dbReference type="WBParaSite" id="HDID_0000591101-mRNA-1">
    <property type="protein sequence ID" value="HDID_0000591101-mRNA-1"/>
    <property type="gene ID" value="HDID_0000591101"/>
</dbReference>
<evidence type="ECO:0000313" key="4">
    <source>
        <dbReference type="WBParaSite" id="HDID_0000591101-mRNA-1"/>
    </source>
</evidence>